<accession>A0A0E9WKF6</accession>
<proteinExistence type="predicted"/>
<evidence type="ECO:0000313" key="1">
    <source>
        <dbReference type="EMBL" id="JAH90874.1"/>
    </source>
</evidence>
<name>A0A0E9WKF6_ANGAN</name>
<organism evidence="1">
    <name type="scientific">Anguilla anguilla</name>
    <name type="common">European freshwater eel</name>
    <name type="synonym">Muraena anguilla</name>
    <dbReference type="NCBI Taxonomy" id="7936"/>
    <lineage>
        <taxon>Eukaryota</taxon>
        <taxon>Metazoa</taxon>
        <taxon>Chordata</taxon>
        <taxon>Craniata</taxon>
        <taxon>Vertebrata</taxon>
        <taxon>Euteleostomi</taxon>
        <taxon>Actinopterygii</taxon>
        <taxon>Neopterygii</taxon>
        <taxon>Teleostei</taxon>
        <taxon>Anguilliformes</taxon>
        <taxon>Anguillidae</taxon>
        <taxon>Anguilla</taxon>
    </lineage>
</organism>
<protein>
    <submittedName>
        <fullName evidence="1">Uncharacterized protein</fullName>
    </submittedName>
</protein>
<sequence length="125" mass="13724">MRQGNSQVRVSHGCLTIVATGMVRIQFKNPGVHDHTNRQEPQQCTFLNMAGTVFTSVSSSSLTLFLFSSATPFLVQMLPLLTSDLRTNSTGTRAISFTHMDEIHFSPASSCFSAHSCKRTSSVMH</sequence>
<dbReference type="AlphaFoldDB" id="A0A0E9WKF6"/>
<reference evidence="1" key="1">
    <citation type="submission" date="2014-11" db="EMBL/GenBank/DDBJ databases">
        <authorList>
            <person name="Amaro Gonzalez C."/>
        </authorList>
    </citation>
    <scope>NUCLEOTIDE SEQUENCE</scope>
</reference>
<reference evidence="1" key="2">
    <citation type="journal article" date="2015" name="Fish Shellfish Immunol.">
        <title>Early steps in the European eel (Anguilla anguilla)-Vibrio vulnificus interaction in the gills: Role of the RtxA13 toxin.</title>
        <authorList>
            <person name="Callol A."/>
            <person name="Pajuelo D."/>
            <person name="Ebbesson L."/>
            <person name="Teles M."/>
            <person name="MacKenzie S."/>
            <person name="Amaro C."/>
        </authorList>
    </citation>
    <scope>NUCLEOTIDE SEQUENCE</scope>
</reference>
<dbReference type="EMBL" id="GBXM01017703">
    <property type="protein sequence ID" value="JAH90874.1"/>
    <property type="molecule type" value="Transcribed_RNA"/>
</dbReference>